<evidence type="ECO:0000313" key="11">
    <source>
        <dbReference type="Proteomes" id="UP001143674"/>
    </source>
</evidence>
<feature type="transmembrane region" description="Helical" evidence="9">
    <location>
        <begin position="264"/>
        <end position="285"/>
    </location>
</feature>
<dbReference type="PANTHER" id="PTHR11795">
    <property type="entry name" value="BRANCHED-CHAIN AMINO ACID TRANSPORT SYSTEM PERMEASE PROTEIN LIVH"/>
    <property type="match status" value="1"/>
</dbReference>
<keyword evidence="4 9" id="KW-0812">Transmembrane</keyword>
<evidence type="ECO:0000256" key="9">
    <source>
        <dbReference type="SAM" id="Phobius"/>
    </source>
</evidence>
<feature type="transmembrane region" description="Helical" evidence="9">
    <location>
        <begin position="225"/>
        <end position="252"/>
    </location>
</feature>
<feature type="transmembrane region" description="Helical" evidence="9">
    <location>
        <begin position="143"/>
        <end position="162"/>
    </location>
</feature>
<gene>
    <name evidence="10" type="ORF">LBW55_23865</name>
</gene>
<protein>
    <submittedName>
        <fullName evidence="10">Branched-chain amino acid ABC transporter permease</fullName>
    </submittedName>
</protein>
<feature type="transmembrane region" description="Helical" evidence="9">
    <location>
        <begin position="96"/>
        <end position="115"/>
    </location>
</feature>
<dbReference type="Pfam" id="PF02653">
    <property type="entry name" value="BPD_transp_2"/>
    <property type="match status" value="1"/>
</dbReference>
<dbReference type="GO" id="GO:0022857">
    <property type="term" value="F:transmembrane transporter activity"/>
    <property type="evidence" value="ECO:0007669"/>
    <property type="project" value="InterPro"/>
</dbReference>
<dbReference type="AlphaFoldDB" id="A0A072ZZ80"/>
<feature type="transmembrane region" description="Helical" evidence="9">
    <location>
        <begin position="65"/>
        <end position="84"/>
    </location>
</feature>
<name>A0A072ZZ80_RALSL</name>
<comment type="caution">
    <text evidence="10">The sequence shown here is derived from an EMBL/GenBank/DDBJ whole genome shotgun (WGS) entry which is preliminary data.</text>
</comment>
<evidence type="ECO:0000256" key="3">
    <source>
        <dbReference type="ARBA" id="ARBA00022475"/>
    </source>
</evidence>
<evidence type="ECO:0000256" key="8">
    <source>
        <dbReference type="ARBA" id="ARBA00037998"/>
    </source>
</evidence>
<keyword evidence="7 9" id="KW-0472">Membrane</keyword>
<accession>A0A072ZZ80</accession>
<evidence type="ECO:0000256" key="2">
    <source>
        <dbReference type="ARBA" id="ARBA00022448"/>
    </source>
</evidence>
<comment type="subcellular location">
    <subcellularLocation>
        <location evidence="1">Cell membrane</location>
        <topology evidence="1">Multi-pass membrane protein</topology>
    </subcellularLocation>
</comment>
<keyword evidence="3" id="KW-1003">Cell membrane</keyword>
<evidence type="ECO:0000256" key="7">
    <source>
        <dbReference type="ARBA" id="ARBA00023136"/>
    </source>
</evidence>
<dbReference type="InterPro" id="IPR001851">
    <property type="entry name" value="ABC_transp_permease"/>
</dbReference>
<evidence type="ECO:0000256" key="4">
    <source>
        <dbReference type="ARBA" id="ARBA00022692"/>
    </source>
</evidence>
<keyword evidence="6 9" id="KW-1133">Transmembrane helix</keyword>
<feature type="transmembrane region" description="Helical" evidence="9">
    <location>
        <begin position="12"/>
        <end position="34"/>
    </location>
</feature>
<evidence type="ECO:0000256" key="6">
    <source>
        <dbReference type="ARBA" id="ARBA00022989"/>
    </source>
</evidence>
<dbReference type="GO" id="GO:0006865">
    <property type="term" value="P:amino acid transport"/>
    <property type="evidence" value="ECO:0007669"/>
    <property type="project" value="UniProtKB-KW"/>
</dbReference>
<dbReference type="KEGG" id="rsy:RSUY_12070"/>
<sequence>MLSALGVLFDGLAYGCLLFLIGIGLSVTMGLMHFINLAHGAFAMAGGYVCVVLMNRLGVPFLATLPIAFLATAAVGFVLERTLYRRLYRASPLDQVLFSIALVFMAMAGATYIWGPSQQPVELPEALRGQWSVFDTGLEVGRYRLFLVGVVVVLTALLGWLIERTRFGAQVRASVDNPQASAGLGINVGLVFSVTFALGSGLAGLGGGLGIDVLGLDPAFPIKYMVYFLLVVAVGGAGSIKGTLLAALVLGVFDVAGKYYVPEVGAFVIYGLMVLLLVLFPGGLLGRRA</sequence>
<dbReference type="GO" id="GO:0005886">
    <property type="term" value="C:plasma membrane"/>
    <property type="evidence" value="ECO:0007669"/>
    <property type="project" value="UniProtKB-SubCell"/>
</dbReference>
<proteinExistence type="inferred from homology"/>
<evidence type="ECO:0000256" key="5">
    <source>
        <dbReference type="ARBA" id="ARBA00022970"/>
    </source>
</evidence>
<dbReference type="CDD" id="cd06582">
    <property type="entry name" value="TM_PBP1_LivH_like"/>
    <property type="match status" value="1"/>
</dbReference>
<dbReference type="PANTHER" id="PTHR11795:SF442">
    <property type="entry name" value="ABC TRANSPORTER ATP-BINDING PROTEIN"/>
    <property type="match status" value="1"/>
</dbReference>
<feature type="transmembrane region" description="Helical" evidence="9">
    <location>
        <begin position="183"/>
        <end position="205"/>
    </location>
</feature>
<evidence type="ECO:0000256" key="1">
    <source>
        <dbReference type="ARBA" id="ARBA00004651"/>
    </source>
</evidence>
<dbReference type="InterPro" id="IPR052157">
    <property type="entry name" value="BCAA_transport_permease"/>
</dbReference>
<dbReference type="RefSeq" id="WP_003262239.1">
    <property type="nucleotide sequence ID" value="NZ_CDQJ01000001.1"/>
</dbReference>
<organism evidence="10 11">
    <name type="scientific">Ralstonia solanacearum</name>
    <name type="common">Pseudomonas solanacearum</name>
    <dbReference type="NCBI Taxonomy" id="305"/>
    <lineage>
        <taxon>Bacteria</taxon>
        <taxon>Pseudomonadati</taxon>
        <taxon>Pseudomonadota</taxon>
        <taxon>Betaproteobacteria</taxon>
        <taxon>Burkholderiales</taxon>
        <taxon>Burkholderiaceae</taxon>
        <taxon>Ralstonia</taxon>
        <taxon>Ralstonia solanacearum species complex</taxon>
    </lineage>
</organism>
<comment type="similarity">
    <text evidence="8">Belongs to the binding-protein-dependent transport system permease family. LivHM subfamily.</text>
</comment>
<dbReference type="Proteomes" id="UP001143674">
    <property type="component" value="Unassembled WGS sequence"/>
</dbReference>
<keyword evidence="5" id="KW-0029">Amino-acid transport</keyword>
<keyword evidence="2" id="KW-0813">Transport</keyword>
<feature type="transmembrane region" description="Helical" evidence="9">
    <location>
        <begin position="41"/>
        <end position="59"/>
    </location>
</feature>
<dbReference type="EMBL" id="JAIVEX010000016">
    <property type="protein sequence ID" value="MDB0524652.1"/>
    <property type="molecule type" value="Genomic_DNA"/>
</dbReference>
<reference evidence="10" key="1">
    <citation type="submission" date="2021-09" db="EMBL/GenBank/DDBJ databases">
        <title>Genomic analysis of Ralstonia spp.</title>
        <authorList>
            <person name="Aburjaile F."/>
            <person name="Ariute J.C."/>
            <person name="Pais A.K.L."/>
            <person name="Albuquerque G.M.R."/>
            <person name="Silva A.M.F."/>
            <person name="Brenig B."/>
            <person name="Azevedo V."/>
            <person name="Matiuzzi M."/>
            <person name="Ramos R."/>
            <person name="Goes-Neto A."/>
            <person name="Soares S."/>
            <person name="Iseppon A.M.B."/>
            <person name="Souza E."/>
            <person name="Gama M."/>
        </authorList>
    </citation>
    <scope>NUCLEOTIDE SEQUENCE</scope>
    <source>
        <strain evidence="10">B4</strain>
    </source>
</reference>
<evidence type="ECO:0000313" key="10">
    <source>
        <dbReference type="EMBL" id="MDB0524652.1"/>
    </source>
</evidence>